<evidence type="ECO:0000256" key="1">
    <source>
        <dbReference type="ARBA" id="ARBA00022741"/>
    </source>
</evidence>
<feature type="non-terminal residue" evidence="4">
    <location>
        <position position="199"/>
    </location>
</feature>
<keyword evidence="1" id="KW-0547">Nucleotide-binding</keyword>
<keyword evidence="5" id="KW-1185">Reference proteome</keyword>
<dbReference type="InterPro" id="IPR000330">
    <property type="entry name" value="SNF2_N"/>
</dbReference>
<evidence type="ECO:0000259" key="3">
    <source>
        <dbReference type="Pfam" id="PF00176"/>
    </source>
</evidence>
<dbReference type="STRING" id="1358809.S7W4R4"/>
<dbReference type="InterPro" id="IPR038718">
    <property type="entry name" value="SNF2-like_sf"/>
</dbReference>
<proteinExistence type="predicted"/>
<accession>S7W4R4</accession>
<feature type="non-terminal residue" evidence="4">
    <location>
        <position position="1"/>
    </location>
</feature>
<evidence type="ECO:0000313" key="5">
    <source>
        <dbReference type="Proteomes" id="UP000014978"/>
    </source>
</evidence>
<dbReference type="VEuPathDB" id="MicrosporidiaDB:SLOPH_1897"/>
<sequence>NNMINSKYTYKYRLYISNDNNGDRDNNSDKDIITNNINNTITNNTTNTHNTTTTNNTTTIINNNDTLKYKWSLLNFIIPKIFNTNKNIYDYINKQMNNINEIIDINASEENILISKIDTLLDIFTFRNNINNNNIIENIIKCGMSSAQKSIYKSIFDKINNNDNNDKDNNINNIMVDLKRICNHPYLFNGIRNRIENNY</sequence>
<protein>
    <submittedName>
        <fullName evidence="4">SNF2 family protein</fullName>
    </submittedName>
</protein>
<dbReference type="Gene3D" id="3.40.50.10810">
    <property type="entry name" value="Tandem AAA-ATPase domain"/>
    <property type="match status" value="1"/>
</dbReference>
<dbReference type="InParanoid" id="S7W4R4"/>
<dbReference type="OrthoDB" id="3226462at2759"/>
<dbReference type="PANTHER" id="PTHR10799">
    <property type="entry name" value="SNF2/RAD54 HELICASE FAMILY"/>
    <property type="match status" value="1"/>
</dbReference>
<dbReference type="Proteomes" id="UP000014978">
    <property type="component" value="Unassembled WGS sequence"/>
</dbReference>
<comment type="caution">
    <text evidence="4">The sequence shown here is derived from an EMBL/GenBank/DDBJ whole genome shotgun (WGS) entry which is preliminary data.</text>
</comment>
<dbReference type="GO" id="GO:0005524">
    <property type="term" value="F:ATP binding"/>
    <property type="evidence" value="ECO:0007669"/>
    <property type="project" value="InterPro"/>
</dbReference>
<dbReference type="EMBL" id="ATCN01001334">
    <property type="protein sequence ID" value="EPR77711.1"/>
    <property type="molecule type" value="Genomic_DNA"/>
</dbReference>
<name>S7W4R4_SPRLO</name>
<reference evidence="5" key="1">
    <citation type="journal article" date="2013" name="PLoS Genet.">
        <title>The genome of Spraguea lophii and the basis of host-microsporidian interactions.</title>
        <authorList>
            <person name="Campbell S.E."/>
            <person name="Williams T.A."/>
            <person name="Yousuf A."/>
            <person name="Soanes D.M."/>
            <person name="Paszkiewicz K.H."/>
            <person name="Williams B.A.P."/>
        </authorList>
    </citation>
    <scope>NUCLEOTIDE SEQUENCE [LARGE SCALE GENOMIC DNA]</scope>
    <source>
        <strain evidence="5">42_110</strain>
    </source>
</reference>
<dbReference type="InterPro" id="IPR027417">
    <property type="entry name" value="P-loop_NTPase"/>
</dbReference>
<evidence type="ECO:0000256" key="2">
    <source>
        <dbReference type="ARBA" id="ARBA00022840"/>
    </source>
</evidence>
<dbReference type="Pfam" id="PF00176">
    <property type="entry name" value="SNF2-rel_dom"/>
    <property type="match status" value="1"/>
</dbReference>
<evidence type="ECO:0000313" key="4">
    <source>
        <dbReference type="EMBL" id="EPR77711.1"/>
    </source>
</evidence>
<feature type="domain" description="SNF2 N-terminal" evidence="3">
    <location>
        <begin position="63"/>
        <end position="187"/>
    </location>
</feature>
<organism evidence="4 5">
    <name type="scientific">Spraguea lophii (strain 42_110)</name>
    <name type="common">Microsporidian parasite</name>
    <dbReference type="NCBI Taxonomy" id="1358809"/>
    <lineage>
        <taxon>Eukaryota</taxon>
        <taxon>Fungi</taxon>
        <taxon>Fungi incertae sedis</taxon>
        <taxon>Microsporidia</taxon>
        <taxon>Spragueidae</taxon>
        <taxon>Spraguea</taxon>
    </lineage>
</organism>
<dbReference type="Gene3D" id="3.40.50.300">
    <property type="entry name" value="P-loop containing nucleotide triphosphate hydrolases"/>
    <property type="match status" value="1"/>
</dbReference>
<gene>
    <name evidence="4" type="ORF">SLOPH_1897</name>
</gene>
<dbReference type="HOGENOM" id="CLU_1375203_0_0_1"/>
<keyword evidence="2" id="KW-0067">ATP-binding</keyword>
<dbReference type="AlphaFoldDB" id="S7W4R4"/>